<feature type="region of interest" description="Disordered" evidence="1">
    <location>
        <begin position="879"/>
        <end position="905"/>
    </location>
</feature>
<feature type="region of interest" description="Disordered" evidence="1">
    <location>
        <begin position="1"/>
        <end position="25"/>
    </location>
</feature>
<dbReference type="Pfam" id="PF04720">
    <property type="entry name" value="PDDEXK_6"/>
    <property type="match status" value="1"/>
</dbReference>
<evidence type="ECO:0000313" key="3">
    <source>
        <dbReference type="Proteomes" id="UP001165080"/>
    </source>
</evidence>
<accession>A0A9W6BDN8</accession>
<name>A0A9W6BDN8_9CHLO</name>
<protein>
    <submittedName>
        <fullName evidence="2">Uncharacterized protein</fullName>
    </submittedName>
</protein>
<keyword evidence="3" id="KW-1185">Reference proteome</keyword>
<dbReference type="PANTHER" id="PTHR48125">
    <property type="entry name" value="LP07818P1"/>
    <property type="match status" value="1"/>
</dbReference>
<evidence type="ECO:0000313" key="2">
    <source>
        <dbReference type="EMBL" id="GLC49641.1"/>
    </source>
</evidence>
<dbReference type="AlphaFoldDB" id="A0A9W6BDN8"/>
<feature type="region of interest" description="Disordered" evidence="1">
    <location>
        <begin position="513"/>
        <end position="541"/>
    </location>
</feature>
<feature type="region of interest" description="Disordered" evidence="1">
    <location>
        <begin position="661"/>
        <end position="707"/>
    </location>
</feature>
<feature type="compositionally biased region" description="Acidic residues" evidence="1">
    <location>
        <begin position="756"/>
        <end position="766"/>
    </location>
</feature>
<gene>
    <name evidence="2" type="primary">PLEST008689</name>
    <name evidence="2" type="ORF">PLESTB_000270400</name>
</gene>
<evidence type="ECO:0000256" key="1">
    <source>
        <dbReference type="SAM" id="MobiDB-lite"/>
    </source>
</evidence>
<dbReference type="PANTHER" id="PTHR48125:SF10">
    <property type="entry name" value="OS12G0136300 PROTEIN"/>
    <property type="match status" value="1"/>
</dbReference>
<organism evidence="2 3">
    <name type="scientific">Pleodorina starrii</name>
    <dbReference type="NCBI Taxonomy" id="330485"/>
    <lineage>
        <taxon>Eukaryota</taxon>
        <taxon>Viridiplantae</taxon>
        <taxon>Chlorophyta</taxon>
        <taxon>core chlorophytes</taxon>
        <taxon>Chlorophyceae</taxon>
        <taxon>CS clade</taxon>
        <taxon>Chlamydomonadales</taxon>
        <taxon>Volvocaceae</taxon>
        <taxon>Pleodorina</taxon>
    </lineage>
</organism>
<dbReference type="Proteomes" id="UP001165080">
    <property type="component" value="Unassembled WGS sequence"/>
</dbReference>
<dbReference type="InterPro" id="IPR006502">
    <property type="entry name" value="PDDEXK-like"/>
</dbReference>
<comment type="caution">
    <text evidence="2">The sequence shown here is derived from an EMBL/GenBank/DDBJ whole genome shotgun (WGS) entry which is preliminary data.</text>
</comment>
<dbReference type="EMBL" id="BRXU01000002">
    <property type="protein sequence ID" value="GLC49641.1"/>
    <property type="molecule type" value="Genomic_DNA"/>
</dbReference>
<sequence>MATSLRRATSLPARPELTAAPVAGQNLSELDVETKVATSPSRLEPRSPPAVATFSPLFDLELGGSCAPTPFTAALPRARGPSGHGAPQRSATAAGLGLQRPPPAAEAATSEAAAAARCKLPGATSLQKLQHKAAVDGPLAAGAIAGSGLDRSVSDLQVLWGRRNAGGNCNVSLYSSDLMTPSGDRLMELCKPSSELALQLSRRLRAFRAARIAELPRSALSAADRTPTAALGAAPATTGAAATPSSTTAFAVAAAVPPPLRPTPGEIELLASELASDGFRVQILDGTRLSRDARSCLRTLKHRFLVCLGQVVPPRRRSAQGSEAPAAAAAGVAAAAGPSEPPLDPLVVELRFREQFLIASPTRDYERLLLALPVVFVGPLRQLDAIVDLMAGEVAAVFRAAKRSLPPWRTKGAMLSKWAPAQLSELERLIAVMQQQQDQQQHQREKEREKERADCDRSWGSAVGHAAASTTQAEPLPEPLSAAARAPSAARPCLGRATADGATGAVTAAAAAAADGELTDEEVVPRSNSAPPRAAAGPRGAAATAAATGGGVDGATADLMAAEVGISPGRRMRQSCARIGQGEPPGAAAVAASGCAAGVGAGADAADRYGATRVAAAVPGSLTLGRDVGGGGGGLRSHVEELSFPSLPEVVPLADAGRALAQAGGPMGHSVAQWQEQREHHHQQQQQQEEGTSPPPPPPPAAAATGQVDGEVATAMAEPPPPMPPTFRPGRDLSVLSPFARISLPLPEQYEHEYGDQDGGDGDDDGDASRGRPWSMHLPTIGVGVGGGSSRDVLPELTFKHHTALMDCHGTDGAVMELGCCDAPAGGAGHHYPTLPLPTPPRPAGLVGGGGAAAPAAPAGGAAAPAGFNPAHQPLASGALGLYDTGGDGGLDPSAPHPSPKLNDGPLQFPVWADTLLITRSSSSDLRKAAEKFKKATSLLATALRRAKGSGGGGGAAAAAAAAVAGTNPDNNHQQQQQQEQEQHERDGPVRDARVTLASGVGGGGGSGRANAAAEAVGGGAAVTETLVRAGGATTTTTTAGGGGGGGQVALPGGVMTQPSTDEPVWARIRTVKWTQPAAAAGAGARGRGGSPA</sequence>
<feature type="region of interest" description="Disordered" evidence="1">
    <location>
        <begin position="967"/>
        <end position="989"/>
    </location>
</feature>
<feature type="compositionally biased region" description="Low complexity" evidence="1">
    <location>
        <begin position="473"/>
        <end position="484"/>
    </location>
</feature>
<reference evidence="2 3" key="1">
    <citation type="journal article" date="2023" name="Commun. Biol.">
        <title>Reorganization of the ancestral sex-determining regions during the evolution of trioecy in Pleodorina starrii.</title>
        <authorList>
            <person name="Takahashi K."/>
            <person name="Suzuki S."/>
            <person name="Kawai-Toyooka H."/>
            <person name="Yamamoto K."/>
            <person name="Hamaji T."/>
            <person name="Ootsuki R."/>
            <person name="Yamaguchi H."/>
            <person name="Kawachi M."/>
            <person name="Higashiyama T."/>
            <person name="Nozaki H."/>
        </authorList>
    </citation>
    <scope>NUCLEOTIDE SEQUENCE [LARGE SCALE GENOMIC DNA]</scope>
    <source>
        <strain evidence="2 3">NIES-4479</strain>
    </source>
</reference>
<feature type="compositionally biased region" description="Low complexity" evidence="1">
    <location>
        <begin position="530"/>
        <end position="541"/>
    </location>
</feature>
<feature type="region of interest" description="Disordered" evidence="1">
    <location>
        <begin position="434"/>
        <end position="484"/>
    </location>
</feature>
<feature type="region of interest" description="Disordered" evidence="1">
    <location>
        <begin position="73"/>
        <end position="110"/>
    </location>
</feature>
<feature type="region of interest" description="Disordered" evidence="1">
    <location>
        <begin position="751"/>
        <end position="774"/>
    </location>
</feature>
<feature type="compositionally biased region" description="Basic and acidic residues" evidence="1">
    <location>
        <begin position="441"/>
        <end position="457"/>
    </location>
</feature>
<proteinExistence type="predicted"/>